<dbReference type="CDD" id="cd18774">
    <property type="entry name" value="PDC2_HK_sensor"/>
    <property type="match status" value="1"/>
</dbReference>
<evidence type="ECO:0000259" key="12">
    <source>
        <dbReference type="PROSITE" id="PS50111"/>
    </source>
</evidence>
<sequence length="707" mass="73937">MKLVAKVPLAIAALIAVVVAILGTVAVYFAQDALRKSTDDRLMALVDARTAAFTDYLRAIDEDLALMAKAGPTVLAMSTFERTYAVLGGEALRQLYVERNPNPSDLGALDNAMDGSDYSKAHQNLHGNFRSFSLGRGYYDVFLISASGDVVYSVTKEPDFGTNLAEGPWQDSGLAAAWRQVVEGEGKVTAGFADFAPYGPSKDAPASFIAAPILRGSKLLGVLAFQMPVGRINELMQRAEGMGESGETYIVGADYLMRSDSRFLKEGETSILTTKVETPASVAALGGEHGIRLIEDYRGVEVVSAFSPLDFHGTRWAVIGEIDSAEIFAPVTLTRNIIIGFAVLALILGAVAGVLGARSLTTPLARLTGVMGEMSGGVYDVSVPATERRDEIGDMAKATELFRQKLIEGRELAAAQAAEQARQIERGRRLEQEVTQFDAKIAAVIDAVSAAATELQSTAQSMSATAEETAQQSNAVAAAAEEMTQNVQTVASATEELTSSISEISNQVTESTRIVGEAVAQAGVTNDQVQSLAAAAAKIGDVVGLINAIASQTNLLALNATIEAARAGEAGKGFAVVASEVKNLATQTARATDEIGEQVRAIQDSTQSSATAIGEISQTITRVSEISTAIASAVEEQGAATQEISRNVQQAAAGTSEVSGNIGGVTAASRETSEAASQVLTAAAELARNGVTLKSEVEQFLGTVRAL</sequence>
<dbReference type="Pfam" id="PF02743">
    <property type="entry name" value="dCache_1"/>
    <property type="match status" value="1"/>
</dbReference>
<evidence type="ECO:0000256" key="11">
    <source>
        <dbReference type="SAM" id="Phobius"/>
    </source>
</evidence>
<dbReference type="GO" id="GO:0006935">
    <property type="term" value="P:chemotaxis"/>
    <property type="evidence" value="ECO:0007669"/>
    <property type="project" value="UniProtKB-KW"/>
</dbReference>
<comment type="similarity">
    <text evidence="9">Belongs to the methyl-accepting chemotaxis (MCP) protein family.</text>
</comment>
<keyword evidence="8 10" id="KW-0807">Transducer</keyword>
<evidence type="ECO:0000256" key="3">
    <source>
        <dbReference type="ARBA" id="ARBA00022500"/>
    </source>
</evidence>
<reference evidence="15 16" key="1">
    <citation type="submission" date="2019-03" db="EMBL/GenBank/DDBJ databases">
        <title>Genomic Encyclopedia of Type Strains, Phase III (KMG-III): the genomes of soil and plant-associated and newly described type strains.</title>
        <authorList>
            <person name="Whitman W."/>
        </authorList>
    </citation>
    <scope>NUCLEOTIDE SEQUENCE [LARGE SCALE GENOMIC DNA]</scope>
    <source>
        <strain evidence="15 16">CGMCC 1.7660</strain>
    </source>
</reference>
<dbReference type="InterPro" id="IPR000727">
    <property type="entry name" value="T_SNARE_dom"/>
</dbReference>
<dbReference type="Pfam" id="PF00015">
    <property type="entry name" value="MCPsignal"/>
    <property type="match status" value="1"/>
</dbReference>
<evidence type="ECO:0000256" key="5">
    <source>
        <dbReference type="ARBA" id="ARBA00022692"/>
    </source>
</evidence>
<dbReference type="SMART" id="SM00283">
    <property type="entry name" value="MA"/>
    <property type="match status" value="1"/>
</dbReference>
<comment type="caution">
    <text evidence="15">The sequence shown here is derived from an EMBL/GenBank/DDBJ whole genome shotgun (WGS) entry which is preliminary data.</text>
</comment>
<feature type="transmembrane region" description="Helical" evidence="11">
    <location>
        <begin position="7"/>
        <end position="30"/>
    </location>
</feature>
<organism evidence="15 16">
    <name type="scientific">Dongia mobilis</name>
    <dbReference type="NCBI Taxonomy" id="578943"/>
    <lineage>
        <taxon>Bacteria</taxon>
        <taxon>Pseudomonadati</taxon>
        <taxon>Pseudomonadota</taxon>
        <taxon>Alphaproteobacteria</taxon>
        <taxon>Rhodospirillales</taxon>
        <taxon>Dongiaceae</taxon>
        <taxon>Dongia</taxon>
    </lineage>
</organism>
<dbReference type="Proteomes" id="UP000295783">
    <property type="component" value="Unassembled WGS sequence"/>
</dbReference>
<dbReference type="InterPro" id="IPR033479">
    <property type="entry name" value="dCache_1"/>
</dbReference>
<dbReference type="InterPro" id="IPR003660">
    <property type="entry name" value="HAMP_dom"/>
</dbReference>
<dbReference type="Gene3D" id="3.30.450.20">
    <property type="entry name" value="PAS domain"/>
    <property type="match status" value="1"/>
</dbReference>
<dbReference type="Gene3D" id="1.10.8.500">
    <property type="entry name" value="HAMP domain in histidine kinase"/>
    <property type="match status" value="1"/>
</dbReference>
<comment type="subcellular location">
    <subcellularLocation>
        <location evidence="1">Cell inner membrane</location>
        <topology evidence="1">Multi-pass membrane protein</topology>
    </subcellularLocation>
</comment>
<keyword evidence="3" id="KW-0145">Chemotaxis</keyword>
<evidence type="ECO:0000256" key="6">
    <source>
        <dbReference type="ARBA" id="ARBA00022989"/>
    </source>
</evidence>
<dbReference type="PROSITE" id="PS50885">
    <property type="entry name" value="HAMP"/>
    <property type="match status" value="1"/>
</dbReference>
<dbReference type="InterPro" id="IPR004089">
    <property type="entry name" value="MCPsignal_dom"/>
</dbReference>
<accession>A0A4R6WMH2</accession>
<evidence type="ECO:0000259" key="13">
    <source>
        <dbReference type="PROSITE" id="PS50192"/>
    </source>
</evidence>
<feature type="transmembrane region" description="Helical" evidence="11">
    <location>
        <begin position="337"/>
        <end position="357"/>
    </location>
</feature>
<name>A0A4R6WMH2_9PROT</name>
<dbReference type="SUPFAM" id="SSF58104">
    <property type="entry name" value="Methyl-accepting chemotaxis protein (MCP) signaling domain"/>
    <property type="match status" value="1"/>
</dbReference>
<dbReference type="GO" id="GO:0005886">
    <property type="term" value="C:plasma membrane"/>
    <property type="evidence" value="ECO:0007669"/>
    <property type="project" value="UniProtKB-SubCell"/>
</dbReference>
<evidence type="ECO:0000256" key="8">
    <source>
        <dbReference type="ARBA" id="ARBA00023224"/>
    </source>
</evidence>
<evidence type="ECO:0000256" key="1">
    <source>
        <dbReference type="ARBA" id="ARBA00004429"/>
    </source>
</evidence>
<dbReference type="GO" id="GO:0007165">
    <property type="term" value="P:signal transduction"/>
    <property type="evidence" value="ECO:0007669"/>
    <property type="project" value="UniProtKB-KW"/>
</dbReference>
<evidence type="ECO:0000313" key="16">
    <source>
        <dbReference type="Proteomes" id="UP000295783"/>
    </source>
</evidence>
<dbReference type="PANTHER" id="PTHR32089:SF112">
    <property type="entry name" value="LYSOZYME-LIKE PROTEIN-RELATED"/>
    <property type="match status" value="1"/>
</dbReference>
<evidence type="ECO:0000256" key="7">
    <source>
        <dbReference type="ARBA" id="ARBA00023136"/>
    </source>
</evidence>
<feature type="domain" description="Methyl-accepting transducer" evidence="12">
    <location>
        <begin position="444"/>
        <end position="687"/>
    </location>
</feature>
<dbReference type="EMBL" id="SNYW01000008">
    <property type="protein sequence ID" value="TDQ82063.1"/>
    <property type="molecule type" value="Genomic_DNA"/>
</dbReference>
<evidence type="ECO:0000256" key="2">
    <source>
        <dbReference type="ARBA" id="ARBA00022475"/>
    </source>
</evidence>
<dbReference type="Gene3D" id="1.10.287.950">
    <property type="entry name" value="Methyl-accepting chemotaxis protein"/>
    <property type="match status" value="1"/>
</dbReference>
<gene>
    <name evidence="15" type="ORF">A8950_1883</name>
</gene>
<dbReference type="CDD" id="cd06225">
    <property type="entry name" value="HAMP"/>
    <property type="match status" value="1"/>
</dbReference>
<dbReference type="AlphaFoldDB" id="A0A4R6WMH2"/>
<dbReference type="SMART" id="SM00304">
    <property type="entry name" value="HAMP"/>
    <property type="match status" value="1"/>
</dbReference>
<dbReference type="Pfam" id="PF00672">
    <property type="entry name" value="HAMP"/>
    <property type="match status" value="1"/>
</dbReference>
<proteinExistence type="inferred from homology"/>
<keyword evidence="5 11" id="KW-0812">Transmembrane</keyword>
<keyword evidence="2" id="KW-1003">Cell membrane</keyword>
<evidence type="ECO:0000259" key="14">
    <source>
        <dbReference type="PROSITE" id="PS50885"/>
    </source>
</evidence>
<keyword evidence="7 11" id="KW-0472">Membrane</keyword>
<dbReference type="PROSITE" id="PS50192">
    <property type="entry name" value="T_SNARE"/>
    <property type="match status" value="1"/>
</dbReference>
<dbReference type="PANTHER" id="PTHR32089">
    <property type="entry name" value="METHYL-ACCEPTING CHEMOTAXIS PROTEIN MCPB"/>
    <property type="match status" value="1"/>
</dbReference>
<feature type="domain" description="HAMP" evidence="14">
    <location>
        <begin position="358"/>
        <end position="411"/>
    </location>
</feature>
<feature type="domain" description="T-SNARE coiled-coil homology" evidence="13">
    <location>
        <begin position="603"/>
        <end position="665"/>
    </location>
</feature>
<evidence type="ECO:0000313" key="15">
    <source>
        <dbReference type="EMBL" id="TDQ82063.1"/>
    </source>
</evidence>
<evidence type="ECO:0000256" key="9">
    <source>
        <dbReference type="ARBA" id="ARBA00029447"/>
    </source>
</evidence>
<evidence type="ECO:0000256" key="10">
    <source>
        <dbReference type="PROSITE-ProRule" id="PRU00284"/>
    </source>
</evidence>
<keyword evidence="4" id="KW-0997">Cell inner membrane</keyword>
<dbReference type="RefSeq" id="WP_133613378.1">
    <property type="nucleotide sequence ID" value="NZ_SNYW01000008.1"/>
</dbReference>
<dbReference type="PROSITE" id="PS50111">
    <property type="entry name" value="CHEMOTAXIS_TRANSDUC_2"/>
    <property type="match status" value="1"/>
</dbReference>
<evidence type="ECO:0000256" key="4">
    <source>
        <dbReference type="ARBA" id="ARBA00022519"/>
    </source>
</evidence>
<protein>
    <submittedName>
        <fullName evidence="15">Methyl-accepting chemotaxis protein</fullName>
    </submittedName>
</protein>
<keyword evidence="16" id="KW-1185">Reference proteome</keyword>
<keyword evidence="6 11" id="KW-1133">Transmembrane helix</keyword>
<dbReference type="OrthoDB" id="315417at2"/>